<dbReference type="Proteomes" id="UP000031980">
    <property type="component" value="Unassembled WGS sequence"/>
</dbReference>
<dbReference type="Pfam" id="PF03739">
    <property type="entry name" value="LptF_LptG"/>
    <property type="match status" value="1"/>
</dbReference>
<dbReference type="GO" id="GO:0015920">
    <property type="term" value="P:lipopolysaccharide transport"/>
    <property type="evidence" value="ECO:0007669"/>
    <property type="project" value="TreeGrafter"/>
</dbReference>
<dbReference type="AlphaFoldDB" id="A0A0C3RG90"/>
<evidence type="ECO:0000256" key="4">
    <source>
        <dbReference type="ARBA" id="ARBA00022989"/>
    </source>
</evidence>
<feature type="transmembrane region" description="Helical" evidence="6">
    <location>
        <begin position="434"/>
        <end position="456"/>
    </location>
</feature>
<evidence type="ECO:0000256" key="2">
    <source>
        <dbReference type="ARBA" id="ARBA00022475"/>
    </source>
</evidence>
<comment type="caution">
    <text evidence="7">The sequence shown here is derived from an EMBL/GenBank/DDBJ whole genome shotgun (WGS) entry which is preliminary data.</text>
</comment>
<protein>
    <submittedName>
        <fullName evidence="7">Permease</fullName>
    </submittedName>
</protein>
<feature type="transmembrane region" description="Helical" evidence="6">
    <location>
        <begin position="376"/>
        <end position="396"/>
    </location>
</feature>
<dbReference type="EMBL" id="JPIU01000037">
    <property type="protein sequence ID" value="KIO45941.1"/>
    <property type="molecule type" value="Genomic_DNA"/>
</dbReference>
<feature type="transmembrane region" description="Helical" evidence="6">
    <location>
        <begin position="99"/>
        <end position="118"/>
    </location>
</feature>
<feature type="transmembrane region" description="Helical" evidence="6">
    <location>
        <begin position="402"/>
        <end position="422"/>
    </location>
</feature>
<evidence type="ECO:0000256" key="1">
    <source>
        <dbReference type="ARBA" id="ARBA00004651"/>
    </source>
</evidence>
<keyword evidence="5 6" id="KW-0472">Membrane</keyword>
<reference evidence="7 8" key="1">
    <citation type="submission" date="2014-07" db="EMBL/GenBank/DDBJ databases">
        <title>Porphyromonadaceae bacterium OUH 308042 = ATCC BAA-2681 = DSM 28342 draft genome.</title>
        <authorList>
            <person name="Sydenham T.V."/>
            <person name="Hasman H."/>
            <person name="Justensen U.S."/>
        </authorList>
    </citation>
    <scope>NUCLEOTIDE SEQUENCE [LARGE SCALE GENOMIC DNA]</scope>
    <source>
        <strain evidence="7 8">OUH 308042</strain>
    </source>
</reference>
<comment type="subcellular location">
    <subcellularLocation>
        <location evidence="1">Cell membrane</location>
        <topology evidence="1">Multi-pass membrane protein</topology>
    </subcellularLocation>
</comment>
<organism evidence="7 8">
    <name type="scientific">Sanguibacteroides justesenii</name>
    <dbReference type="NCBI Taxonomy" id="1547597"/>
    <lineage>
        <taxon>Bacteria</taxon>
        <taxon>Pseudomonadati</taxon>
        <taxon>Bacteroidota</taxon>
        <taxon>Bacteroidia</taxon>
        <taxon>Bacteroidales</taxon>
        <taxon>Porphyromonadaceae</taxon>
        <taxon>Sanguibacteroides</taxon>
    </lineage>
</organism>
<dbReference type="PANTHER" id="PTHR33529:SF6">
    <property type="entry name" value="YJGP_YJGQ FAMILY PERMEASE"/>
    <property type="match status" value="1"/>
</dbReference>
<dbReference type="InterPro" id="IPR005495">
    <property type="entry name" value="LptG/LptF_permease"/>
</dbReference>
<evidence type="ECO:0000313" key="7">
    <source>
        <dbReference type="EMBL" id="KIO45941.1"/>
    </source>
</evidence>
<keyword evidence="8" id="KW-1185">Reference proteome</keyword>
<feature type="transmembrane region" description="Helical" evidence="6">
    <location>
        <begin position="52"/>
        <end position="79"/>
    </location>
</feature>
<evidence type="ECO:0000256" key="6">
    <source>
        <dbReference type="SAM" id="Phobius"/>
    </source>
</evidence>
<evidence type="ECO:0000256" key="3">
    <source>
        <dbReference type="ARBA" id="ARBA00022692"/>
    </source>
</evidence>
<proteinExistence type="predicted"/>
<name>A0A0C3RG90_9PORP</name>
<sequence>MKKLHLFVLKSFIGPFVATFFISMFVLIMQFLWRYIDDLVGKGLEWSVIAHLLFYVSMTLVPMGLPLAVLLASIMTFGSLGENYELTALKAAGISLYRIMQPLIVLIVILTVAAFFFSNNVLPYANLKAGSLLYDIKRQKPELSLKEGVFINDIENYSIKVDKIDKETGMMYNMMIYNHTGLSKNYEVTIADSGRMEASPDGRYMEVELFHGNTSTDEGLKSNNRTTFPFRRVDFDKQYFSIPLSGNEFSRTNEDNFRGGYNMLSIKQLEVAIDSLQTGLKSRKEMDADRMLSTNYVKQRVRNAKRDSVLREETEGKIQDLDSLYTSFDAKEQKRMLEEAVGFARAAKQFHWNDLSYLSSREETIRRHQIEWHRKFTLSFACFIFFFIGAPLGGIIRKGGLGMPVVVSIFLFIVYYIIWMMGERAAREGVLEPWQGMWISSVVLLPLGAFLTYTAMTDSAVMSTEAYANFVKKIVGFFKKKKNA</sequence>
<keyword evidence="3 6" id="KW-0812">Transmembrane</keyword>
<accession>A0A0C3RG90</accession>
<dbReference type="PANTHER" id="PTHR33529">
    <property type="entry name" value="SLR0882 PROTEIN-RELATED"/>
    <property type="match status" value="1"/>
</dbReference>
<dbReference type="GO" id="GO:0043190">
    <property type="term" value="C:ATP-binding cassette (ABC) transporter complex"/>
    <property type="evidence" value="ECO:0007669"/>
    <property type="project" value="TreeGrafter"/>
</dbReference>
<keyword evidence="2" id="KW-1003">Cell membrane</keyword>
<evidence type="ECO:0000313" key="8">
    <source>
        <dbReference type="Proteomes" id="UP000031980"/>
    </source>
</evidence>
<dbReference type="RefSeq" id="WP_041505023.1">
    <property type="nucleotide sequence ID" value="NZ_JPIU01000037.1"/>
</dbReference>
<keyword evidence="4 6" id="KW-1133">Transmembrane helix</keyword>
<feature type="transmembrane region" description="Helical" evidence="6">
    <location>
        <begin position="12"/>
        <end position="32"/>
    </location>
</feature>
<gene>
    <name evidence="7" type="ORF">BA92_05715</name>
</gene>
<evidence type="ECO:0000256" key="5">
    <source>
        <dbReference type="ARBA" id="ARBA00023136"/>
    </source>
</evidence>